<dbReference type="GO" id="GO:0005576">
    <property type="term" value="C:extracellular region"/>
    <property type="evidence" value="ECO:0007669"/>
    <property type="project" value="TreeGrafter"/>
</dbReference>
<dbReference type="Pfam" id="PF20773">
    <property type="entry name" value="InhA-like_MAM"/>
    <property type="match status" value="1"/>
</dbReference>
<name>A0A4R6XSK7_9GAMM</name>
<dbReference type="Proteomes" id="UP000295724">
    <property type="component" value="Unassembled WGS sequence"/>
</dbReference>
<comment type="caution">
    <text evidence="1">The sequence shown here is derived from an EMBL/GenBank/DDBJ whole genome shotgun (WGS) entry which is preliminary data.</text>
</comment>
<proteinExistence type="predicted"/>
<dbReference type="SUPFAM" id="SSF75011">
    <property type="entry name" value="3-carboxy-cis,cis-mucoante lactonizing enzyme"/>
    <property type="match status" value="1"/>
</dbReference>
<dbReference type="NCBIfam" id="TIGR04312">
    <property type="entry name" value="choice_anch_B"/>
    <property type="match status" value="1"/>
</dbReference>
<dbReference type="InterPro" id="IPR013211">
    <property type="entry name" value="LVIVD"/>
</dbReference>
<dbReference type="Pfam" id="PF08309">
    <property type="entry name" value="LVIVD"/>
    <property type="match status" value="2"/>
</dbReference>
<dbReference type="EMBL" id="SNZB01000004">
    <property type="protein sequence ID" value="TDR19318.1"/>
    <property type="molecule type" value="Genomic_DNA"/>
</dbReference>
<evidence type="ECO:0000313" key="2">
    <source>
        <dbReference type="Proteomes" id="UP000295724"/>
    </source>
</evidence>
<dbReference type="PANTHER" id="PTHR38787:SF3">
    <property type="entry name" value="REGULATORY P DOMAIN-CONTAINING PROTEIN"/>
    <property type="match status" value="1"/>
</dbReference>
<dbReference type="OrthoDB" id="9815940at2"/>
<dbReference type="Gene3D" id="2.60.120.260">
    <property type="entry name" value="Galactose-binding domain-like"/>
    <property type="match status" value="1"/>
</dbReference>
<dbReference type="RefSeq" id="WP_099020215.1">
    <property type="nucleotide sequence ID" value="NZ_NIHB01000007.1"/>
</dbReference>
<dbReference type="PANTHER" id="PTHR38787">
    <property type="entry name" value="REGULATORY P DOMAIN-CONTAINING PROTEIN"/>
    <property type="match status" value="1"/>
</dbReference>
<evidence type="ECO:0000313" key="1">
    <source>
        <dbReference type="EMBL" id="TDR19318.1"/>
    </source>
</evidence>
<keyword evidence="2" id="KW-1185">Reference proteome</keyword>
<accession>A0A4R6XSK7</accession>
<dbReference type="InterPro" id="IPR013783">
    <property type="entry name" value="Ig-like_fold"/>
</dbReference>
<reference evidence="1 2" key="1">
    <citation type="submission" date="2019-03" db="EMBL/GenBank/DDBJ databases">
        <title>Genomic Encyclopedia of Type Strains, Phase IV (KMG-IV): sequencing the most valuable type-strain genomes for metagenomic binning, comparative biology and taxonomic classification.</title>
        <authorList>
            <person name="Goeker M."/>
        </authorList>
    </citation>
    <scope>NUCLEOTIDE SEQUENCE [LARGE SCALE GENOMIC DNA]</scope>
    <source>
        <strain evidence="1 2">DSM 25488</strain>
    </source>
</reference>
<sequence>MSKKIAWIISFFTPLTIAHPFTECINGMADFYACNSIDLLHRIHLEDMGTGNGSGNDIWGWTDPLDGKEYALMGLSTGTAFVDISIPTAPVYLGHLSTATGNSSWRDIKTYNNHAYIVSEASGHGMQIFDLTQLRNVPNPPVDFTATANYTEFGNAHNIVINEDSGFAYAVGANCSGGLHMMDLTDPVAPTNEGCFSADGYTHDAQCVMYVGPDVSYVGQEICFNSNENTLTIVDVSDKSIPRQISRTPYTDSRYTHQGWLTEDQRYYLMNDELDEQNFGHNTKTYIWDLADLETPQIVGSYIGPEASIDHNLYIRGNFAYLSNYTSGLSVVEISDIGNGNLTEVANFDTYPSNNNNVFNGAWSNYPYFASGNVIVSDISGGLFILDPLLCPTTTPATDLVAQASGDNSISLTWTDSLEAGESYNVYRSEGGCAADNFIQIADQISDEQFTDLTASGLVDIGYKVSKVNAEGVCESARSTCSEAQTTGVCTAAPAFNGISSVVDNAMNTCSLTVNWSAASSYCGSPVAYNVYRSTDEAFEPGPTNLVATEITDLVWTDYTVLHEQNYHYLVKSIDVNNAQEDNNSLKMSNQAYGNLTNGVWSVGAETGDSGLGQATRHLGWELITDQVFNGERSYWSQNENNACNQLTSDPLDLTEGQASVLSFNTLYDIESRYDGGLVEISVADGPWLMPDITPTYPDTFRNTSDQCGYTENTPAFSGSNGTWQQHTMDLSAYNGQDVRIRFSYSTDGSVNNPGWYLDDVAMTHVQVPGFCETLGDVIYIDGFD</sequence>
<dbReference type="AlphaFoldDB" id="A0A4R6XSK7"/>
<organism evidence="1 2">
    <name type="scientific">Marinicella litoralis</name>
    <dbReference type="NCBI Taxonomy" id="644220"/>
    <lineage>
        <taxon>Bacteria</taxon>
        <taxon>Pseudomonadati</taxon>
        <taxon>Pseudomonadota</taxon>
        <taxon>Gammaproteobacteria</taxon>
        <taxon>Lysobacterales</taxon>
        <taxon>Marinicellaceae</taxon>
        <taxon>Marinicella</taxon>
    </lineage>
</organism>
<dbReference type="InterPro" id="IPR027589">
    <property type="entry name" value="Choice_anch_B"/>
</dbReference>
<protein>
    <submittedName>
        <fullName evidence="1">Choice-of-anchor B domain-containing protein</fullName>
    </submittedName>
</protein>
<dbReference type="Gene3D" id="2.60.40.10">
    <property type="entry name" value="Immunoglobulins"/>
    <property type="match status" value="2"/>
</dbReference>
<gene>
    <name evidence="1" type="ORF">C8D91_1866</name>
</gene>